<dbReference type="GO" id="GO:0005524">
    <property type="term" value="F:ATP binding"/>
    <property type="evidence" value="ECO:0007669"/>
    <property type="project" value="UniProtKB-KW"/>
</dbReference>
<dbReference type="RefSeq" id="WP_195640615.1">
    <property type="nucleotide sequence ID" value="NZ_JADMOW010000007.1"/>
</dbReference>
<evidence type="ECO:0000313" key="1">
    <source>
        <dbReference type="EMBL" id="MDB7905212.1"/>
    </source>
</evidence>
<protein>
    <submittedName>
        <fullName evidence="1">Sugar ABC transporter ATP-binding protein</fullName>
    </submittedName>
</protein>
<gene>
    <name evidence="1" type="ORF">PND83_04400</name>
</gene>
<keyword evidence="1" id="KW-0067">ATP-binding</keyword>
<reference evidence="1" key="1">
    <citation type="submission" date="2023-01" db="EMBL/GenBank/DDBJ databases">
        <title>Human gut microbiome strain richness.</title>
        <authorList>
            <person name="Chen-Liaw A."/>
        </authorList>
    </citation>
    <scope>NUCLEOTIDE SEQUENCE</scope>
    <source>
        <strain evidence="1">2225st1_A6_2225SCRN_200828</strain>
    </source>
</reference>
<accession>A0AAW6BXC9</accession>
<evidence type="ECO:0000313" key="2">
    <source>
        <dbReference type="Proteomes" id="UP001211006"/>
    </source>
</evidence>
<sequence>MGFKDMVEADRLNVFLNLDFFGETYHIEGKDTTIVMDNDELKARQGGQDLAVAESATLFYARVEDLPPRRAPGQNLNVNGRECIVDDWQVDMGMATVVLRENIIA</sequence>
<comment type="caution">
    <text evidence="1">The sequence shown here is derived from an EMBL/GenBank/DDBJ whole genome shotgun (WGS) entry which is preliminary data.</text>
</comment>
<organism evidence="1 2">
    <name type="scientific">Flavonifractor plautii</name>
    <name type="common">Fusobacterium plautii</name>
    <dbReference type="NCBI Taxonomy" id="292800"/>
    <lineage>
        <taxon>Bacteria</taxon>
        <taxon>Bacillati</taxon>
        <taxon>Bacillota</taxon>
        <taxon>Clostridia</taxon>
        <taxon>Eubacteriales</taxon>
        <taxon>Oscillospiraceae</taxon>
        <taxon>Flavonifractor</taxon>
    </lineage>
</organism>
<name>A0AAW6BXC9_FLAPL</name>
<proteinExistence type="predicted"/>
<dbReference type="Proteomes" id="UP001211006">
    <property type="component" value="Unassembled WGS sequence"/>
</dbReference>
<dbReference type="EMBL" id="JAQLWO010000003">
    <property type="protein sequence ID" value="MDB7905212.1"/>
    <property type="molecule type" value="Genomic_DNA"/>
</dbReference>
<dbReference type="AlphaFoldDB" id="A0AAW6BXC9"/>
<keyword evidence="1" id="KW-0547">Nucleotide-binding</keyword>